<dbReference type="PANTHER" id="PTHR45702">
    <property type="entry name" value="ADAM10/ADAM17 METALLOPEPTIDASE FAMILY MEMBER"/>
    <property type="match status" value="1"/>
</dbReference>
<dbReference type="GeneTree" id="ENSGT00940000165061"/>
<comment type="subcellular location">
    <subcellularLocation>
        <location evidence="2">Secreted</location>
    </subcellularLocation>
</comment>
<feature type="active site" evidence="7">
    <location>
        <position position="367"/>
    </location>
</feature>
<feature type="chain" id="PRO_5025446468" description="ADAM10 endopeptidase" evidence="9">
    <location>
        <begin position="26"/>
        <end position="726"/>
    </location>
</feature>
<dbReference type="PANTHER" id="PTHR45702:SF1">
    <property type="entry name" value="DISINTEGRIN AND METALLOPROTEINASE DOMAIN-CONTAINING PROTEIN 10 ISOFORM X1"/>
    <property type="match status" value="1"/>
</dbReference>
<dbReference type="GO" id="GO:0090729">
    <property type="term" value="F:toxin activity"/>
    <property type="evidence" value="ECO:0007669"/>
    <property type="project" value="UniProtKB-KW"/>
</dbReference>
<evidence type="ECO:0000256" key="8">
    <source>
        <dbReference type="SAM" id="Phobius"/>
    </source>
</evidence>
<protein>
    <recommendedName>
        <fullName evidence="3">ADAM10 endopeptidase</fullName>
        <ecNumber evidence="3">3.4.24.81</ecNumber>
    </recommendedName>
</protein>
<dbReference type="Pfam" id="PF13574">
    <property type="entry name" value="Reprolysin_2"/>
    <property type="match status" value="1"/>
</dbReference>
<dbReference type="Pfam" id="PF21299">
    <property type="entry name" value="ADAM10_Cys-rich"/>
    <property type="match status" value="1"/>
</dbReference>
<dbReference type="InterPro" id="IPR024079">
    <property type="entry name" value="MetalloPept_cat_dom_sf"/>
</dbReference>
<dbReference type="Gene3D" id="4.10.70.10">
    <property type="entry name" value="Disintegrin domain"/>
    <property type="match status" value="1"/>
</dbReference>
<dbReference type="KEGG" id="pmua:114588574"/>
<evidence type="ECO:0000256" key="1">
    <source>
        <dbReference type="ARBA" id="ARBA00001809"/>
    </source>
</evidence>
<dbReference type="GeneID" id="114588574"/>
<keyword evidence="7" id="KW-0479">Metal-binding</keyword>
<proteinExistence type="predicted"/>
<sequence>MLALWYLSFPFWRVILSQTPGSASAVAHPRAYIKRHERLSYDRGALEKMHEEAKEEGDGRSILLEFQAYRRVFRVRLWRDRSVFARGIEITRRNGDAGPTDLSFIYSGILEGEPGSSCHGSIINGLFEGFIRTQNGTYYIESAGSPSSSQTSPTHSFIHHESDLDYQLWGDSESVTLARQTHRHLQDFQRKLTAKDLEHLLRRKRSLDYSKTSCLLHIQADHLFYRRFGSIEAVIAQIASYINAVNAIYEGAEFDGIRHIDFKVKTINIVEEEDHSESPFISPEMLLMMHSKANWNSYCLAFLLTDRDYSGVLGIAFNGQPGDSGGICSKQRTFQDKEVSMNTGLITLQKYGQLLPPRMIHVTLAHELGHSLGAYHDESKECSSFHIDTTKGKYLMFSYATDGEEFNNDKFSPCSRAYIANLLRLKKDSCFVETDRPICGNRIMDPGEDCDVGNDATDPCCYGAAEPSGIRCRLKPGALCSPSQGLCCSHKCAPKPRGERCQAETDCASESTCSGAAAKCPPPLPKANFTLCGMRSRVCLNGLCVGSLCTRHELEQCDCVTDFLRERCQLCCQLPGRADTCASTASAAWGRFFNGSEIPLIPGSPCGGKAGYCDKFHICRFVDEDGPVARVKNFILDFIEMEDVATWMKTRWWAILLMVLTLAAMMAATIFLFGRTVDTETDERATRASDKKISLNQRPENQHAFFYWEHEEIYIESLRQEYETII</sequence>
<dbReference type="RefSeq" id="XP_028569805.1">
    <property type="nucleotide sequence ID" value="XM_028713972.1"/>
</dbReference>
<dbReference type="SUPFAM" id="SSF57552">
    <property type="entry name" value="Blood coagulation inhibitor (disintegrin)"/>
    <property type="match status" value="1"/>
</dbReference>
<feature type="binding site" evidence="7">
    <location>
        <position position="366"/>
    </location>
    <ligand>
        <name>Zn(2+)</name>
        <dbReference type="ChEBI" id="CHEBI:29105"/>
        <note>catalytic</note>
    </ligand>
</feature>
<keyword evidence="8" id="KW-0812">Transmembrane</keyword>
<keyword evidence="7" id="KW-0862">Zinc</keyword>
<dbReference type="InterPro" id="IPR049038">
    <property type="entry name" value="ADAM10_Cys-rich"/>
</dbReference>
<dbReference type="GO" id="GO:0046872">
    <property type="term" value="F:metal ion binding"/>
    <property type="evidence" value="ECO:0007669"/>
    <property type="project" value="UniProtKB-KW"/>
</dbReference>
<dbReference type="InterPro" id="IPR051489">
    <property type="entry name" value="ADAM_Metalloproteinase"/>
</dbReference>
<keyword evidence="5" id="KW-0800">Toxin</keyword>
<accession>A0A670KI78</accession>
<comment type="caution">
    <text evidence="7">Lacks conserved residue(s) required for the propagation of feature annotation.</text>
</comment>
<dbReference type="OMA" id="LITIQNY"/>
<reference evidence="12 13" key="1">
    <citation type="journal article" date="2019" name="Proc. Natl. Acad. Sci. U.S.A.">
        <title>Regulatory changes in pterin and carotenoid genes underlie balanced color polymorphisms in the wall lizard.</title>
        <authorList>
            <person name="Andrade P."/>
            <person name="Pinho C."/>
            <person name="Perez I de Lanuza G."/>
            <person name="Afonso S."/>
            <person name="Brejcha J."/>
            <person name="Rubin C.J."/>
            <person name="Wallerman O."/>
            <person name="Pereira P."/>
            <person name="Sabatino S.J."/>
            <person name="Bellati A."/>
            <person name="Pellitteri-Rosa D."/>
            <person name="Bosakova Z."/>
            <person name="Bunikis I."/>
            <person name="Carretero M.A."/>
            <person name="Feiner N."/>
            <person name="Marsik P."/>
            <person name="Pauperio F."/>
            <person name="Salvi D."/>
            <person name="Soler L."/>
            <person name="While G.M."/>
            <person name="Uller T."/>
            <person name="Font E."/>
            <person name="Andersson L."/>
            <person name="Carneiro M."/>
        </authorList>
    </citation>
    <scope>NUCLEOTIDE SEQUENCE</scope>
</reference>
<evidence type="ECO:0000313" key="12">
    <source>
        <dbReference type="Ensembl" id="ENSPMRP00000036746.1"/>
    </source>
</evidence>
<dbReference type="OrthoDB" id="2149267at2759"/>
<evidence type="ECO:0000256" key="9">
    <source>
        <dbReference type="SAM" id="SignalP"/>
    </source>
</evidence>
<evidence type="ECO:0000256" key="2">
    <source>
        <dbReference type="ARBA" id="ARBA00004613"/>
    </source>
</evidence>
<keyword evidence="8" id="KW-1133">Transmembrane helix</keyword>
<dbReference type="PROSITE" id="PS50214">
    <property type="entry name" value="DISINTEGRIN_2"/>
    <property type="match status" value="1"/>
</dbReference>
<keyword evidence="9" id="KW-0732">Signal</keyword>
<dbReference type="GO" id="GO:0005886">
    <property type="term" value="C:plasma membrane"/>
    <property type="evidence" value="ECO:0007669"/>
    <property type="project" value="TreeGrafter"/>
</dbReference>
<name>A0A670KI78_PODMU</name>
<feature type="domain" description="Peptidase M12B" evidence="11">
    <location>
        <begin position="212"/>
        <end position="435"/>
    </location>
</feature>
<dbReference type="GO" id="GO:0004222">
    <property type="term" value="F:metalloendopeptidase activity"/>
    <property type="evidence" value="ECO:0007669"/>
    <property type="project" value="InterPro"/>
</dbReference>
<dbReference type="EC" id="3.4.24.81" evidence="3"/>
<dbReference type="SMART" id="SM00050">
    <property type="entry name" value="DISIN"/>
    <property type="match status" value="1"/>
</dbReference>
<evidence type="ECO:0000256" key="7">
    <source>
        <dbReference type="PROSITE-ProRule" id="PRU00276"/>
    </source>
</evidence>
<evidence type="ECO:0000256" key="6">
    <source>
        <dbReference type="ARBA" id="ARBA00022685"/>
    </source>
</evidence>
<evidence type="ECO:0000259" key="10">
    <source>
        <dbReference type="PROSITE" id="PS50214"/>
    </source>
</evidence>
<dbReference type="SUPFAM" id="SSF55486">
    <property type="entry name" value="Metalloproteases ('zincins'), catalytic domain"/>
    <property type="match status" value="1"/>
</dbReference>
<dbReference type="InterPro" id="IPR001590">
    <property type="entry name" value="Peptidase_M12B"/>
</dbReference>
<evidence type="ECO:0000256" key="4">
    <source>
        <dbReference type="ARBA" id="ARBA00022525"/>
    </source>
</evidence>
<evidence type="ECO:0000256" key="5">
    <source>
        <dbReference type="ARBA" id="ARBA00022656"/>
    </source>
</evidence>
<dbReference type="InterPro" id="IPR001762">
    <property type="entry name" value="Disintegrin_dom"/>
</dbReference>
<dbReference type="Gene3D" id="3.40.390.10">
    <property type="entry name" value="Collagenase (Catalytic Domain)"/>
    <property type="match status" value="1"/>
</dbReference>
<feature type="domain" description="Disintegrin" evidence="10">
    <location>
        <begin position="436"/>
        <end position="528"/>
    </location>
</feature>
<feature type="signal peptide" evidence="9">
    <location>
        <begin position="1"/>
        <end position="25"/>
    </location>
</feature>
<gene>
    <name evidence="12" type="primary">LOC114588574</name>
</gene>
<organism evidence="12 13">
    <name type="scientific">Podarcis muralis</name>
    <name type="common">Wall lizard</name>
    <name type="synonym">Lacerta muralis</name>
    <dbReference type="NCBI Taxonomy" id="64176"/>
    <lineage>
        <taxon>Eukaryota</taxon>
        <taxon>Metazoa</taxon>
        <taxon>Chordata</taxon>
        <taxon>Craniata</taxon>
        <taxon>Vertebrata</taxon>
        <taxon>Euteleostomi</taxon>
        <taxon>Lepidosauria</taxon>
        <taxon>Squamata</taxon>
        <taxon>Bifurcata</taxon>
        <taxon>Unidentata</taxon>
        <taxon>Episquamata</taxon>
        <taxon>Laterata</taxon>
        <taxon>Lacertibaenia</taxon>
        <taxon>Lacertidae</taxon>
        <taxon>Podarcis</taxon>
    </lineage>
</organism>
<evidence type="ECO:0000259" key="11">
    <source>
        <dbReference type="PROSITE" id="PS50215"/>
    </source>
</evidence>
<evidence type="ECO:0000256" key="3">
    <source>
        <dbReference type="ARBA" id="ARBA00012332"/>
    </source>
</evidence>
<dbReference type="AlphaFoldDB" id="A0A670KI78"/>
<dbReference type="InterPro" id="IPR036436">
    <property type="entry name" value="Disintegrin_dom_sf"/>
</dbReference>
<dbReference type="GO" id="GO:0007219">
    <property type="term" value="P:Notch signaling pathway"/>
    <property type="evidence" value="ECO:0007669"/>
    <property type="project" value="TreeGrafter"/>
</dbReference>
<dbReference type="GO" id="GO:0005576">
    <property type="term" value="C:extracellular region"/>
    <property type="evidence" value="ECO:0007669"/>
    <property type="project" value="UniProtKB-SubCell"/>
</dbReference>
<keyword evidence="6" id="KW-0165">Cleavage on pair of basic residues</keyword>
<dbReference type="PROSITE" id="PS50215">
    <property type="entry name" value="ADAM_MEPRO"/>
    <property type="match status" value="1"/>
</dbReference>
<reference evidence="12" key="2">
    <citation type="submission" date="2025-08" db="UniProtKB">
        <authorList>
            <consortium name="Ensembl"/>
        </authorList>
    </citation>
    <scope>IDENTIFICATION</scope>
</reference>
<feature type="transmembrane region" description="Helical" evidence="8">
    <location>
        <begin position="652"/>
        <end position="674"/>
    </location>
</feature>
<feature type="binding site" evidence="7">
    <location>
        <position position="376"/>
    </location>
    <ligand>
        <name>Zn(2+)</name>
        <dbReference type="ChEBI" id="CHEBI:29105"/>
        <note>catalytic</note>
    </ligand>
</feature>
<feature type="binding site" evidence="7">
    <location>
        <position position="370"/>
    </location>
    <ligand>
        <name>Zn(2+)</name>
        <dbReference type="ChEBI" id="CHEBI:29105"/>
        <note>catalytic</note>
    </ligand>
</feature>
<evidence type="ECO:0000313" key="13">
    <source>
        <dbReference type="Proteomes" id="UP000472272"/>
    </source>
</evidence>
<reference evidence="12" key="3">
    <citation type="submission" date="2025-09" db="UniProtKB">
        <authorList>
            <consortium name="Ensembl"/>
        </authorList>
    </citation>
    <scope>IDENTIFICATION</scope>
</reference>
<dbReference type="Ensembl" id="ENSPMRT00000038916.1">
    <property type="protein sequence ID" value="ENSPMRP00000036746.1"/>
    <property type="gene ID" value="ENSPMRG00000023666.1"/>
</dbReference>
<dbReference type="GO" id="GO:0006509">
    <property type="term" value="P:membrane protein ectodomain proteolysis"/>
    <property type="evidence" value="ECO:0007669"/>
    <property type="project" value="TreeGrafter"/>
</dbReference>
<dbReference type="Proteomes" id="UP000472272">
    <property type="component" value="Chromosome 18"/>
</dbReference>
<keyword evidence="4" id="KW-0964">Secreted</keyword>
<comment type="catalytic activity">
    <reaction evidence="1">
        <text>Endopeptidase of broad specificity.</text>
        <dbReference type="EC" id="3.4.24.81"/>
    </reaction>
</comment>
<keyword evidence="8" id="KW-0472">Membrane</keyword>
<keyword evidence="13" id="KW-1185">Reference proteome</keyword>